<gene>
    <name evidence="1" type="ORF">AN2V17_17990</name>
</gene>
<proteinExistence type="predicted"/>
<sequence>MGKYLKKIIDAILFELTKILMVYSITMTIIGLMWYEISYVKLFAIIIITYTALSLITHNMKFLLVSIVSMTSLMVIGYVVLVLSNNLLDFMSKINRYLKLYDDAIVNGSLLEVKDQIIPIMIIVFITCLIVILISKCRYSFIGLFVTGLAAFLTASFVRGYYNVAGFYIFIVALITNYFYYFYIKNIKNKDNQGFYLLALNSILFSIILVFLAGNLYRIKPQPLMFIYDIGMAVEEYVDNIKEKNARKKVSDKSGGKNGYNEFLDEEKDQEAVEYESTDILKPKVETTSKSLLYVYTDHPIYLRGSVCNIFDGKQWDYYVNYSFEINDMEEHIFGLKWLTKKYIRDDSVYKEYRDVTNSFFDEEKVGIIYKNIVTNILFTPTNFISIYDSNGNNSNDVFRYDASEVARYNKVLKKDFTCSINYLKPKYNMEMFQNMLRRSKEGLYDSFGNSSYKEDLTNKAKKIRQEYMQIPDGTTDRIIELAKNIANGHNNDYDKARAIEIYLKSNIDYSYSTDLPDDGEDIIDNFLFKTKKGFCTYSATAMVIMLRSVGIPARYVKGFVIREKEKEDADNILFQNNNKKEEESKNNKRTVTGYNAHAWVEAYLEGYGWLPFEPTSGFNFVQETKKIDYLNKPQTEVEDTKIDDLTNKNVKEKKIPTSYIIIFLITFKLVISVLLITSRLRKRKQYYEISTTPNKIIKLFTKILMLMDFVGYKRYPNQTIREYAKSINGQLDVEGYNLMELTKIYEIACYSKEVIEDDKLELFEEYYEVIKNIAKKKSNIIIVGLKLFFYNMK</sequence>
<name>A0ACB5UI84_9FIRM</name>
<comment type="caution">
    <text evidence="1">The sequence shown here is derived from an EMBL/GenBank/DDBJ whole genome shotgun (WGS) entry which is preliminary data.</text>
</comment>
<reference evidence="1" key="1">
    <citation type="submission" date="2023-09" db="EMBL/GenBank/DDBJ databases">
        <title>Vallitalea sediminicola and Vallitalea maricola sp. nov., anaerobic bacteria isolated from marine sediment.</title>
        <authorList>
            <person name="Hirano S."/>
            <person name="Maeda A."/>
            <person name="Terahara T."/>
            <person name="Mori K."/>
            <person name="Hamada M."/>
            <person name="Matsumoto R."/>
            <person name="Kobayashi T."/>
        </authorList>
    </citation>
    <scope>NUCLEOTIDE SEQUENCE</scope>
    <source>
        <strain evidence="1">AN17-2</strain>
    </source>
</reference>
<evidence type="ECO:0000313" key="2">
    <source>
        <dbReference type="Proteomes" id="UP001374599"/>
    </source>
</evidence>
<accession>A0ACB5UI84</accession>
<organism evidence="1 2">
    <name type="scientific">Vallitalea maricola</name>
    <dbReference type="NCBI Taxonomy" id="3074433"/>
    <lineage>
        <taxon>Bacteria</taxon>
        <taxon>Bacillati</taxon>
        <taxon>Bacillota</taxon>
        <taxon>Clostridia</taxon>
        <taxon>Lachnospirales</taxon>
        <taxon>Vallitaleaceae</taxon>
        <taxon>Vallitalea</taxon>
    </lineage>
</organism>
<dbReference type="Proteomes" id="UP001374599">
    <property type="component" value="Unassembled WGS sequence"/>
</dbReference>
<dbReference type="EMBL" id="BTPU01000027">
    <property type="protein sequence ID" value="GMQ62567.1"/>
    <property type="molecule type" value="Genomic_DNA"/>
</dbReference>
<protein>
    <submittedName>
        <fullName evidence="1">Uncharacterized protein</fullName>
    </submittedName>
</protein>
<evidence type="ECO:0000313" key="1">
    <source>
        <dbReference type="EMBL" id="GMQ62567.1"/>
    </source>
</evidence>
<keyword evidence="2" id="KW-1185">Reference proteome</keyword>